<proteinExistence type="predicted"/>
<organism evidence="1 2">
    <name type="scientific">Aspergillus japonicus CBS 114.51</name>
    <dbReference type="NCBI Taxonomy" id="1448312"/>
    <lineage>
        <taxon>Eukaryota</taxon>
        <taxon>Fungi</taxon>
        <taxon>Dikarya</taxon>
        <taxon>Ascomycota</taxon>
        <taxon>Pezizomycotina</taxon>
        <taxon>Eurotiomycetes</taxon>
        <taxon>Eurotiomycetidae</taxon>
        <taxon>Eurotiales</taxon>
        <taxon>Aspergillaceae</taxon>
        <taxon>Aspergillus</taxon>
        <taxon>Aspergillus subgen. Circumdati</taxon>
    </lineage>
</organism>
<keyword evidence="2" id="KW-1185">Reference proteome</keyword>
<dbReference type="EMBL" id="KZ824806">
    <property type="protein sequence ID" value="RAH80190.1"/>
    <property type="molecule type" value="Genomic_DNA"/>
</dbReference>
<protein>
    <submittedName>
        <fullName evidence="1">Uncharacterized protein</fullName>
    </submittedName>
</protein>
<dbReference type="RefSeq" id="XP_025526084.1">
    <property type="nucleotide sequence ID" value="XM_025670737.1"/>
</dbReference>
<dbReference type="Proteomes" id="UP000249497">
    <property type="component" value="Unassembled WGS sequence"/>
</dbReference>
<accession>A0A8T8WX39</accession>
<evidence type="ECO:0000313" key="1">
    <source>
        <dbReference type="EMBL" id="RAH80190.1"/>
    </source>
</evidence>
<reference evidence="1 2" key="1">
    <citation type="submission" date="2018-02" db="EMBL/GenBank/DDBJ databases">
        <title>The genomes of Aspergillus section Nigri reveals drivers in fungal speciation.</title>
        <authorList>
            <consortium name="DOE Joint Genome Institute"/>
            <person name="Vesth T.C."/>
            <person name="Nybo J."/>
            <person name="Theobald S."/>
            <person name="Brandl J."/>
            <person name="Frisvad J.C."/>
            <person name="Nielsen K.F."/>
            <person name="Lyhne E.K."/>
            <person name="Kogle M.E."/>
            <person name="Kuo A."/>
            <person name="Riley R."/>
            <person name="Clum A."/>
            <person name="Nolan M."/>
            <person name="Lipzen A."/>
            <person name="Salamov A."/>
            <person name="Henrissat B."/>
            <person name="Wiebenga A."/>
            <person name="De vries R.P."/>
            <person name="Grigoriev I.V."/>
            <person name="Mortensen U.H."/>
            <person name="Andersen M.R."/>
            <person name="Baker S.E."/>
        </authorList>
    </citation>
    <scope>NUCLEOTIDE SEQUENCE [LARGE SCALE GENOMIC DNA]</scope>
    <source>
        <strain evidence="1 2">CBS 114.51</strain>
    </source>
</reference>
<dbReference type="AlphaFoldDB" id="A0A8T8WX39"/>
<sequence length="278" mass="31773">MGAASGTWSYLVFAGGTLMSNQKIKRHVQKIGEDTKPEEIEVPERRSIEVIPLPFQRDGSEGTSVFRGFQMLLLDTRDYFWTCLRSRRWESMGQGLYARSPERRAELKTLGCFHNMIADAISLSGQGNDHNAWALTSTASRSLESNVHSYHHRKVSDILGVLVMLKQAEQDSLCHRICQSIVNAQMDCRRMTAASFPRAENNGSYDLFRDMTPDNVFKILKDIDGGEQLGEFSHESICLWHTAIRWLKLEGDFAQMVEFGEYLSLRWHTFGPWFDLAQ</sequence>
<dbReference type="GeneID" id="37174429"/>
<dbReference type="OrthoDB" id="3792344at2759"/>
<name>A0A8T8WX39_ASPJA</name>
<gene>
    <name evidence="1" type="ORF">BO86DRAFT_380731</name>
</gene>
<evidence type="ECO:0000313" key="2">
    <source>
        <dbReference type="Proteomes" id="UP000249497"/>
    </source>
</evidence>